<dbReference type="PANTHER" id="PTHR31283">
    <property type="entry name" value="EKC/KEOPS COMPLEX SUBUNIT PCC1 FAMILY MEMBER"/>
    <property type="match status" value="1"/>
</dbReference>
<evidence type="ECO:0000256" key="1">
    <source>
        <dbReference type="ARBA" id="ARBA00007073"/>
    </source>
</evidence>
<comment type="similarity">
    <text evidence="1">Belongs to the CTAG/PCC1 family.</text>
</comment>
<dbReference type="EMBL" id="JADGIZ020000024">
    <property type="protein sequence ID" value="KAL2915450.1"/>
    <property type="molecule type" value="Genomic_DNA"/>
</dbReference>
<dbReference type="Pfam" id="PF09341">
    <property type="entry name" value="Pcc1"/>
    <property type="match status" value="1"/>
</dbReference>
<keyword evidence="3" id="KW-1185">Reference proteome</keyword>
<sequence>MSHTLTLRIPLGSHEFAGIAARVLAVDRELKQSQVQRTVESDGDELAVTFTAASVKMLRTSVSSFLEFAGLVAQTLAEFGSVDAE</sequence>
<gene>
    <name evidence="2" type="primary">LAGE3</name>
    <name evidence="2" type="ORF">HK105_205066</name>
</gene>
<dbReference type="Gene3D" id="3.30.310.50">
    <property type="entry name" value="Alpha-D-phosphohexomutase, C-terminal domain"/>
    <property type="match status" value="1"/>
</dbReference>
<dbReference type="InterPro" id="IPR015419">
    <property type="entry name" value="CTAG/Pcc1"/>
</dbReference>
<proteinExistence type="inferred from homology"/>
<reference evidence="2 3" key="1">
    <citation type="submission" date="2023-09" db="EMBL/GenBank/DDBJ databases">
        <title>Pangenome analysis of Batrachochytrium dendrobatidis and related Chytrids.</title>
        <authorList>
            <person name="Yacoub M.N."/>
            <person name="Stajich J.E."/>
            <person name="James T.Y."/>
        </authorList>
    </citation>
    <scope>NUCLEOTIDE SEQUENCE [LARGE SCALE GENOMIC DNA]</scope>
    <source>
        <strain evidence="2 3">JEL0888</strain>
    </source>
</reference>
<evidence type="ECO:0000313" key="2">
    <source>
        <dbReference type="EMBL" id="KAL2915450.1"/>
    </source>
</evidence>
<dbReference type="Proteomes" id="UP001527925">
    <property type="component" value="Unassembled WGS sequence"/>
</dbReference>
<comment type="caution">
    <text evidence="2">The sequence shown here is derived from an EMBL/GenBank/DDBJ whole genome shotgun (WGS) entry which is preliminary data.</text>
</comment>
<organism evidence="2 3">
    <name type="scientific">Polyrhizophydium stewartii</name>
    <dbReference type="NCBI Taxonomy" id="2732419"/>
    <lineage>
        <taxon>Eukaryota</taxon>
        <taxon>Fungi</taxon>
        <taxon>Fungi incertae sedis</taxon>
        <taxon>Chytridiomycota</taxon>
        <taxon>Chytridiomycota incertae sedis</taxon>
        <taxon>Chytridiomycetes</taxon>
        <taxon>Rhizophydiales</taxon>
        <taxon>Rhizophydiales incertae sedis</taxon>
        <taxon>Polyrhizophydium</taxon>
    </lineage>
</organism>
<protein>
    <submittedName>
        <fullName evidence="2">tRNA processing</fullName>
    </submittedName>
</protein>
<name>A0ABR4N7I0_9FUNG</name>
<evidence type="ECO:0000313" key="3">
    <source>
        <dbReference type="Proteomes" id="UP001527925"/>
    </source>
</evidence>
<dbReference type="PANTHER" id="PTHR31283:SF5">
    <property type="entry name" value="EKC_KEOPS COMPLEX SUBUNIT LAGE3"/>
    <property type="match status" value="1"/>
</dbReference>
<accession>A0ABR4N7I0</accession>